<gene>
    <name evidence="1" type="ORF">DLK05_10815</name>
</gene>
<organism evidence="1 2">
    <name type="scientific">Ancylomarina longa</name>
    <dbReference type="NCBI Taxonomy" id="2487017"/>
    <lineage>
        <taxon>Bacteria</taxon>
        <taxon>Pseudomonadati</taxon>
        <taxon>Bacteroidota</taxon>
        <taxon>Bacteroidia</taxon>
        <taxon>Marinilabiliales</taxon>
        <taxon>Marinifilaceae</taxon>
        <taxon>Ancylomarina</taxon>
    </lineage>
</organism>
<accession>A0A434AU69</accession>
<dbReference type="Proteomes" id="UP000282985">
    <property type="component" value="Unassembled WGS sequence"/>
</dbReference>
<proteinExistence type="predicted"/>
<reference evidence="1 2" key="1">
    <citation type="submission" date="2018-11" db="EMBL/GenBank/DDBJ databases">
        <title>Parancylomarina longa gen. nov., sp. nov., isolated from sediments of southern Okinawa.</title>
        <authorList>
            <person name="Fu T."/>
        </authorList>
    </citation>
    <scope>NUCLEOTIDE SEQUENCE [LARGE SCALE GENOMIC DNA]</scope>
    <source>
        <strain evidence="1 2">T3-2 S1-C</strain>
    </source>
</reference>
<evidence type="ECO:0000313" key="1">
    <source>
        <dbReference type="EMBL" id="RUT77962.1"/>
    </source>
</evidence>
<dbReference type="EMBL" id="RJJX01000013">
    <property type="protein sequence ID" value="RUT77962.1"/>
    <property type="molecule type" value="Genomic_DNA"/>
</dbReference>
<comment type="caution">
    <text evidence="1">The sequence shown here is derived from an EMBL/GenBank/DDBJ whole genome shotgun (WGS) entry which is preliminary data.</text>
</comment>
<dbReference type="AlphaFoldDB" id="A0A434AU69"/>
<protein>
    <submittedName>
        <fullName evidence="1">Uncharacterized protein</fullName>
    </submittedName>
</protein>
<sequence>MLMRNTKTDREFLYQYGLVKLVVLSDENIKILKNHLFHLKLNQDFIINTYNDVDELVSFINRNE</sequence>
<keyword evidence="2" id="KW-1185">Reference proteome</keyword>
<name>A0A434AU69_9BACT</name>
<evidence type="ECO:0000313" key="2">
    <source>
        <dbReference type="Proteomes" id="UP000282985"/>
    </source>
</evidence>